<evidence type="ECO:0000313" key="1">
    <source>
        <dbReference type="EMBL" id="KAJ9081451.1"/>
    </source>
</evidence>
<evidence type="ECO:0000313" key="2">
    <source>
        <dbReference type="Proteomes" id="UP001165960"/>
    </source>
</evidence>
<comment type="caution">
    <text evidence="1">The sequence shown here is derived from an EMBL/GenBank/DDBJ whole genome shotgun (WGS) entry which is preliminary data.</text>
</comment>
<sequence>MSTSYEVQQQPTTAKQSDYAELNVRLMCKDCRNPIPNIVEEYSQGDLVCGDCGMVLGDRIIDTRSEWRTFANDEGDDPSRVGAAANPLLEGSQLDTSIARVGGTTGMARDLSKIMNRTNTNKVDRARMQVYKDIACMGEAAGYPKSVVDLAKQIYKKVDGNKSLAAKKTEVVMAAAIFLACRQEGVPRTFKEISSLTRVPMADIGKCYKLIVRFLEGSHTATTSSVDLMSRFCSLLNLPMEVQNAAAQLARKASSVHALAGRSPVSVAAASIYFVSHLCQAGKTAQEISEVSGVSPSTIKSAYKSLFKEKTSLVDISSFRSKVSFSFLPQF</sequence>
<organism evidence="1 2">
    <name type="scientific">Entomophthora muscae</name>
    <dbReference type="NCBI Taxonomy" id="34485"/>
    <lineage>
        <taxon>Eukaryota</taxon>
        <taxon>Fungi</taxon>
        <taxon>Fungi incertae sedis</taxon>
        <taxon>Zoopagomycota</taxon>
        <taxon>Entomophthoromycotina</taxon>
        <taxon>Entomophthoromycetes</taxon>
        <taxon>Entomophthorales</taxon>
        <taxon>Entomophthoraceae</taxon>
        <taxon>Entomophthora</taxon>
    </lineage>
</organism>
<gene>
    <name evidence="1" type="primary">SUA7_1</name>
    <name evidence="1" type="ORF">DSO57_1014535</name>
</gene>
<protein>
    <submittedName>
        <fullName evidence="1">Transcription initiation factor IIB</fullName>
    </submittedName>
</protein>
<dbReference type="EMBL" id="QTSX02001476">
    <property type="protein sequence ID" value="KAJ9081451.1"/>
    <property type="molecule type" value="Genomic_DNA"/>
</dbReference>
<reference evidence="1" key="1">
    <citation type="submission" date="2022-04" db="EMBL/GenBank/DDBJ databases">
        <title>Genome of the entomopathogenic fungus Entomophthora muscae.</title>
        <authorList>
            <person name="Elya C."/>
            <person name="Lovett B.R."/>
            <person name="Lee E."/>
            <person name="Macias A.M."/>
            <person name="Hajek A.E."/>
            <person name="De Bivort B.L."/>
            <person name="Kasson M.T."/>
            <person name="De Fine Licht H.H."/>
            <person name="Stajich J.E."/>
        </authorList>
    </citation>
    <scope>NUCLEOTIDE SEQUENCE</scope>
    <source>
        <strain evidence="1">Berkeley</strain>
    </source>
</reference>
<dbReference type="Proteomes" id="UP001165960">
    <property type="component" value="Unassembled WGS sequence"/>
</dbReference>
<accession>A0ACC2U428</accession>
<proteinExistence type="predicted"/>
<keyword evidence="2" id="KW-1185">Reference proteome</keyword>
<name>A0ACC2U428_9FUNG</name>